<dbReference type="STRING" id="314287.GB2207_06663"/>
<reference evidence="1 2" key="1">
    <citation type="submission" date="2006-03" db="EMBL/GenBank/DDBJ databases">
        <authorList>
            <person name="Giovannoni S.J."/>
            <person name="Cho J.-C."/>
            <person name="Ferriera S."/>
            <person name="Johnson J."/>
            <person name="Kravitz S."/>
            <person name="Halpern A."/>
            <person name="Remington K."/>
            <person name="Beeson K."/>
            <person name="Tran B."/>
            <person name="Rogers Y.-H."/>
            <person name="Friedman R."/>
            <person name="Venter J.C."/>
        </authorList>
    </citation>
    <scope>NUCLEOTIDE SEQUENCE [LARGE SCALE GENOMIC DNA]</scope>
    <source>
        <strain evidence="1 2">HTCC2207</strain>
    </source>
</reference>
<dbReference type="OrthoDB" id="27194at2"/>
<dbReference type="AlphaFoldDB" id="Q1YQP8"/>
<dbReference type="EMBL" id="AAPI01000006">
    <property type="protein sequence ID" value="EAS46513.1"/>
    <property type="molecule type" value="Genomic_DNA"/>
</dbReference>
<keyword evidence="2" id="KW-1185">Reference proteome</keyword>
<dbReference type="PANTHER" id="PTHR37463:SF1">
    <property type="entry name" value="DUF2256 DOMAIN-CONTAINING PROTEIN"/>
    <property type="match status" value="1"/>
</dbReference>
<evidence type="ECO:0008006" key="3">
    <source>
        <dbReference type="Google" id="ProtNLM"/>
    </source>
</evidence>
<name>Q1YQP8_9GAMM</name>
<gene>
    <name evidence="1" type="ORF">GB2207_06663</name>
</gene>
<dbReference type="eggNOG" id="COG4338">
    <property type="taxonomic scope" value="Bacteria"/>
</dbReference>
<dbReference type="HOGENOM" id="CLU_201808_2_0_6"/>
<dbReference type="InterPro" id="IPR017136">
    <property type="entry name" value="UCP037205"/>
</dbReference>
<proteinExistence type="predicted"/>
<dbReference type="PIRSF" id="PIRSF037205">
    <property type="entry name" value="UCP037205"/>
    <property type="match status" value="1"/>
</dbReference>
<evidence type="ECO:0000313" key="2">
    <source>
        <dbReference type="Proteomes" id="UP000005555"/>
    </source>
</evidence>
<dbReference type="Proteomes" id="UP000005555">
    <property type="component" value="Unassembled WGS sequence"/>
</dbReference>
<evidence type="ECO:0000313" key="1">
    <source>
        <dbReference type="EMBL" id="EAS46513.1"/>
    </source>
</evidence>
<dbReference type="Pfam" id="PF10013">
    <property type="entry name" value="DUF2256"/>
    <property type="match status" value="1"/>
</dbReference>
<protein>
    <recommendedName>
        <fullName evidence="3">DUF2256 domain-containing protein</fullName>
    </recommendedName>
</protein>
<sequence>MPSMRKKSDLPSKICPVCERPFVWRKKWQRCWDEVRFCSVKCKAMRNKAQSD</sequence>
<organism evidence="1 2">
    <name type="scientific">gamma proteobacterium HTCC2207</name>
    <dbReference type="NCBI Taxonomy" id="314287"/>
    <lineage>
        <taxon>Bacteria</taxon>
        <taxon>Pseudomonadati</taxon>
        <taxon>Pseudomonadota</taxon>
        <taxon>Gammaproteobacteria</taxon>
        <taxon>Cellvibrionales</taxon>
        <taxon>Porticoccaceae</taxon>
        <taxon>SAR92 clade</taxon>
    </lineage>
</organism>
<dbReference type="PANTHER" id="PTHR37463">
    <property type="entry name" value="GSL3115 PROTEIN"/>
    <property type="match status" value="1"/>
</dbReference>
<accession>Q1YQP8</accession>
<comment type="caution">
    <text evidence="1">The sequence shown here is derived from an EMBL/GenBank/DDBJ whole genome shotgun (WGS) entry which is preliminary data.</text>
</comment>